<feature type="transmembrane region" description="Helical" evidence="1">
    <location>
        <begin position="21"/>
        <end position="47"/>
    </location>
</feature>
<comment type="caution">
    <text evidence="2">The sequence shown here is derived from an EMBL/GenBank/DDBJ whole genome shotgun (WGS) entry which is preliminary data.</text>
</comment>
<evidence type="ECO:0000256" key="1">
    <source>
        <dbReference type="SAM" id="Phobius"/>
    </source>
</evidence>
<feature type="transmembrane region" description="Helical" evidence="1">
    <location>
        <begin position="159"/>
        <end position="186"/>
    </location>
</feature>
<evidence type="ECO:0000313" key="3">
    <source>
        <dbReference type="Proteomes" id="UP000289954"/>
    </source>
</evidence>
<dbReference type="RefSeq" id="WP_130780746.1">
    <property type="nucleotide sequence ID" value="NZ_BIMR01000076.1"/>
</dbReference>
<proteinExistence type="predicted"/>
<keyword evidence="3" id="KW-1185">Reference proteome</keyword>
<sequence length="245" mass="24407">MTATVEPDQGQRRATRTVGSALLVGVLLVGAWLAVAGGVLTAVMAVAERGTAAEAPVRLTAPVGYTEALLPCVAGWSTDGSSCEPSVSADVWPGGTPLPVRRSGVLLAASTGDPVTALLATSAAWGGLVAGGVVGLLLVPVLRGTASGRPFAPGTARRLALAAGTVGGAWLVATVGERVAAGRVVAALEGSTLWSPTGTFTVPDGWFAPALHVTWWPLLLAVLLAALAAATHRGARLASDTEGLV</sequence>
<keyword evidence="1" id="KW-0812">Transmembrane</keyword>
<dbReference type="AlphaFoldDB" id="A0A402DPT7"/>
<dbReference type="EMBL" id="BIMR01000076">
    <property type="protein sequence ID" value="GCE76145.1"/>
    <property type="molecule type" value="Genomic_DNA"/>
</dbReference>
<reference evidence="2 3" key="1">
    <citation type="submission" date="2019-01" db="EMBL/GenBank/DDBJ databases">
        <title>Draft genome sequence of Cellulomonas takizawaensis strain TKZ-21.</title>
        <authorList>
            <person name="Yamamura H."/>
            <person name="Hayashi T."/>
            <person name="Hamada M."/>
            <person name="Serisawa Y."/>
            <person name="Matsuyama K."/>
            <person name="Nakagawa Y."/>
            <person name="Otoguro M."/>
            <person name="Yanagida F."/>
            <person name="Hayakawa M."/>
        </authorList>
    </citation>
    <scope>NUCLEOTIDE SEQUENCE [LARGE SCALE GENOMIC DNA]</scope>
    <source>
        <strain evidence="2 3">NBRC12680</strain>
    </source>
</reference>
<keyword evidence="1" id="KW-0472">Membrane</keyword>
<feature type="transmembrane region" description="Helical" evidence="1">
    <location>
        <begin position="115"/>
        <end position="139"/>
    </location>
</feature>
<evidence type="ECO:0008006" key="4">
    <source>
        <dbReference type="Google" id="ProtNLM"/>
    </source>
</evidence>
<organism evidence="2 3">
    <name type="scientific">Cellulomonas biazotea</name>
    <dbReference type="NCBI Taxonomy" id="1709"/>
    <lineage>
        <taxon>Bacteria</taxon>
        <taxon>Bacillati</taxon>
        <taxon>Actinomycetota</taxon>
        <taxon>Actinomycetes</taxon>
        <taxon>Micrococcales</taxon>
        <taxon>Cellulomonadaceae</taxon>
        <taxon>Cellulomonas</taxon>
    </lineage>
</organism>
<dbReference type="Proteomes" id="UP000289954">
    <property type="component" value="Unassembled WGS sequence"/>
</dbReference>
<dbReference type="OrthoDB" id="4828335at2"/>
<name>A0A402DPT7_9CELL</name>
<protein>
    <recommendedName>
        <fullName evidence="4">DUF2975 domain-containing protein</fullName>
    </recommendedName>
</protein>
<gene>
    <name evidence="2" type="ORF">CBZ_12010</name>
</gene>
<accession>A0A402DPT7</accession>
<keyword evidence="1" id="KW-1133">Transmembrane helix</keyword>
<evidence type="ECO:0000313" key="2">
    <source>
        <dbReference type="EMBL" id="GCE76145.1"/>
    </source>
</evidence>
<feature type="transmembrane region" description="Helical" evidence="1">
    <location>
        <begin position="206"/>
        <end position="230"/>
    </location>
</feature>